<dbReference type="Pfam" id="PF00251">
    <property type="entry name" value="Glyco_hydro_32N"/>
    <property type="match status" value="1"/>
</dbReference>
<dbReference type="SUPFAM" id="SSF49899">
    <property type="entry name" value="Concanavalin A-like lectins/glucanases"/>
    <property type="match status" value="1"/>
</dbReference>
<feature type="domain" description="Glycosyl hydrolase family 32 N-terminal" evidence="10">
    <location>
        <begin position="37"/>
        <end position="335"/>
    </location>
</feature>
<evidence type="ECO:0000256" key="9">
    <source>
        <dbReference type="RuleBase" id="RU365015"/>
    </source>
</evidence>
<accession>A0A6M1PLX4</accession>
<dbReference type="Gene3D" id="2.115.10.20">
    <property type="entry name" value="Glycosyl hydrolase domain, family 43"/>
    <property type="match status" value="1"/>
</dbReference>
<dbReference type="SMART" id="SM00640">
    <property type="entry name" value="Glyco_32"/>
    <property type="match status" value="1"/>
</dbReference>
<keyword evidence="13" id="KW-1185">Reference proteome</keyword>
<dbReference type="Proteomes" id="UP000480151">
    <property type="component" value="Unassembled WGS sequence"/>
</dbReference>
<keyword evidence="5 8" id="KW-0378">Hydrolase</keyword>
<evidence type="ECO:0000256" key="5">
    <source>
        <dbReference type="ARBA" id="ARBA00022801"/>
    </source>
</evidence>
<dbReference type="InterPro" id="IPR013189">
    <property type="entry name" value="Glyco_hydro_32_C"/>
</dbReference>
<dbReference type="Gene3D" id="2.60.120.560">
    <property type="entry name" value="Exo-inulinase, domain 1"/>
    <property type="match status" value="1"/>
</dbReference>
<dbReference type="SUPFAM" id="SSF75005">
    <property type="entry name" value="Arabinanase/levansucrase/invertase"/>
    <property type="match status" value="1"/>
</dbReference>
<dbReference type="InterPro" id="IPR006232">
    <property type="entry name" value="Suc6P_hydrolase"/>
</dbReference>
<dbReference type="GO" id="GO:0005737">
    <property type="term" value="C:cytoplasm"/>
    <property type="evidence" value="ECO:0007669"/>
    <property type="project" value="UniProtKB-SubCell"/>
</dbReference>
<organism evidence="12 13">
    <name type="scientific">Paenibacillus apii</name>
    <dbReference type="NCBI Taxonomy" id="1850370"/>
    <lineage>
        <taxon>Bacteria</taxon>
        <taxon>Bacillati</taxon>
        <taxon>Bacillota</taxon>
        <taxon>Bacilli</taxon>
        <taxon>Bacillales</taxon>
        <taxon>Paenibacillaceae</taxon>
        <taxon>Paenibacillus</taxon>
    </lineage>
</organism>
<evidence type="ECO:0000256" key="4">
    <source>
        <dbReference type="ARBA" id="ARBA00019623"/>
    </source>
</evidence>
<dbReference type="CDD" id="cd08996">
    <property type="entry name" value="GH32_FFase"/>
    <property type="match status" value="1"/>
</dbReference>
<dbReference type="RefSeq" id="WP_165098948.1">
    <property type="nucleotide sequence ID" value="NZ_JAAKGU010000005.1"/>
</dbReference>
<dbReference type="InterPro" id="IPR013148">
    <property type="entry name" value="Glyco_hydro_32_N"/>
</dbReference>
<evidence type="ECO:0000256" key="6">
    <source>
        <dbReference type="ARBA" id="ARBA00023295"/>
    </source>
</evidence>
<dbReference type="InterPro" id="IPR051214">
    <property type="entry name" value="GH32_Enzymes"/>
</dbReference>
<dbReference type="GO" id="GO:0004564">
    <property type="term" value="F:beta-fructofuranosidase activity"/>
    <property type="evidence" value="ECO:0007669"/>
    <property type="project" value="UniProtKB-EC"/>
</dbReference>
<dbReference type="NCBIfam" id="TIGR01322">
    <property type="entry name" value="scrB_fam"/>
    <property type="match status" value="1"/>
</dbReference>
<dbReference type="InterPro" id="IPR018053">
    <property type="entry name" value="Glyco_hydro_32_AS"/>
</dbReference>
<dbReference type="UniPathway" id="UPA00238"/>
<dbReference type="Pfam" id="PF08244">
    <property type="entry name" value="Glyco_hydro_32C"/>
    <property type="match status" value="1"/>
</dbReference>
<evidence type="ECO:0000259" key="10">
    <source>
        <dbReference type="Pfam" id="PF00251"/>
    </source>
</evidence>
<dbReference type="EMBL" id="JAAKGU010000005">
    <property type="protein sequence ID" value="NGM83468.1"/>
    <property type="molecule type" value="Genomic_DNA"/>
</dbReference>
<evidence type="ECO:0000313" key="12">
    <source>
        <dbReference type="EMBL" id="NGM83468.1"/>
    </source>
</evidence>
<keyword evidence="9" id="KW-0119">Carbohydrate metabolism</keyword>
<keyword evidence="6 8" id="KW-0326">Glycosidase</keyword>
<dbReference type="InterPro" id="IPR013320">
    <property type="entry name" value="ConA-like_dom_sf"/>
</dbReference>
<evidence type="ECO:0000256" key="7">
    <source>
        <dbReference type="ARBA" id="ARBA00033367"/>
    </source>
</evidence>
<evidence type="ECO:0000256" key="8">
    <source>
        <dbReference type="RuleBase" id="RU362110"/>
    </source>
</evidence>
<comment type="catalytic activity">
    <reaction evidence="8">
        <text>Hydrolysis of terminal non-reducing beta-D-fructofuranoside residues in beta-D-fructofuranosides.</text>
        <dbReference type="EC" id="3.2.1.26"/>
    </reaction>
</comment>
<comment type="function">
    <text evidence="9">Enables the bacterium to metabolize sucrose as a sole carbon source.</text>
</comment>
<feature type="domain" description="Glycosyl hydrolase family 32 C-terminal" evidence="11">
    <location>
        <begin position="342"/>
        <end position="494"/>
    </location>
</feature>
<comment type="pathway">
    <text evidence="1 9">Glycan biosynthesis; sucrose metabolism.</text>
</comment>
<evidence type="ECO:0000256" key="3">
    <source>
        <dbReference type="ARBA" id="ARBA00012758"/>
    </source>
</evidence>
<comment type="caution">
    <text evidence="12">The sequence shown here is derived from an EMBL/GenBank/DDBJ whole genome shotgun (WGS) entry which is preliminary data.</text>
</comment>
<evidence type="ECO:0000313" key="13">
    <source>
        <dbReference type="Proteomes" id="UP000480151"/>
    </source>
</evidence>
<reference evidence="12 13" key="1">
    <citation type="submission" date="2020-02" db="EMBL/GenBank/DDBJ databases">
        <authorList>
            <person name="Gao J."/>
            <person name="Sun J."/>
        </authorList>
    </citation>
    <scope>NUCLEOTIDE SEQUENCE [LARGE SCALE GENOMIC DNA]</scope>
    <source>
        <strain evidence="12 13">7124</strain>
    </source>
</reference>
<dbReference type="PANTHER" id="PTHR43101">
    <property type="entry name" value="BETA-FRUCTOSIDASE"/>
    <property type="match status" value="1"/>
</dbReference>
<dbReference type="PROSITE" id="PS00609">
    <property type="entry name" value="GLYCOSYL_HYDROL_F32"/>
    <property type="match status" value="1"/>
</dbReference>
<dbReference type="AlphaFoldDB" id="A0A6M1PLX4"/>
<proteinExistence type="inferred from homology"/>
<dbReference type="InterPro" id="IPR001362">
    <property type="entry name" value="Glyco_hydro_32"/>
</dbReference>
<dbReference type="InterPro" id="IPR023296">
    <property type="entry name" value="Glyco_hydro_beta-prop_sf"/>
</dbReference>
<evidence type="ECO:0000256" key="1">
    <source>
        <dbReference type="ARBA" id="ARBA00004914"/>
    </source>
</evidence>
<dbReference type="EC" id="3.2.1.26" evidence="3 8"/>
<dbReference type="PANTHER" id="PTHR43101:SF1">
    <property type="entry name" value="BETA-FRUCTOSIDASE"/>
    <property type="match status" value="1"/>
</dbReference>
<sequence length="495" mass="56313">MSYDHNTYHKFMLAKADKSVAAMKAHALKDPMRLKYHFMPQAYWMNDPNGLIYFRGEYHMFYQHHPYSSGWGAMHWGHAKSKDLIHWEHLPIALAPSDSYDLDERGGCFSGSAVEKDGILALIYTGTIIKEGRVIQTQCMATSSDGITFSKYVGNPVISAPPEGSSSDFRDPKVWRHGDKWYMVVGSGKDGKGRALLYYSNDLYSWEYVCVLAESDGTMGTMWECPDFFQLGDRYVLMFSPMGNGNRQTVYLIGDFDYGTCTFIWDKYEAIDYGFEYYAPQSFLDGEGRRLIIGWLNAWEWMPWFKSFGPPGLHNWCGAMSCPRTVELGEQGYLKFAPAEELKSLRKEYFHLERTVFEDETILEVQSIQGVCLEICAEFDLLDCQADVIGIKLRCSDDGGQETALTYSLQSGELSFDRSRSDGWSEGVRTCQLDLKGRDTLKLHIFVDTCVVEVFADDGRLTMTNNIFPDPDHVKLKLFSSGGKAELVSLDIWNL</sequence>
<gene>
    <name evidence="12" type="ORF">G5B47_13675</name>
</gene>
<protein>
    <recommendedName>
        <fullName evidence="4 8">Sucrose-6-phosphate hydrolase</fullName>
        <ecNumber evidence="3 8">3.2.1.26</ecNumber>
    </recommendedName>
    <alternativeName>
        <fullName evidence="7 9">Invertase</fullName>
    </alternativeName>
</protein>
<evidence type="ECO:0000256" key="2">
    <source>
        <dbReference type="ARBA" id="ARBA00009902"/>
    </source>
</evidence>
<comment type="subcellular location">
    <subcellularLocation>
        <location evidence="9">Cytoplasm</location>
    </subcellularLocation>
</comment>
<dbReference type="GO" id="GO:0005985">
    <property type="term" value="P:sucrose metabolic process"/>
    <property type="evidence" value="ECO:0007669"/>
    <property type="project" value="UniProtKB-UniPathway"/>
</dbReference>
<comment type="similarity">
    <text evidence="2 8">Belongs to the glycosyl hydrolase 32 family.</text>
</comment>
<keyword evidence="9" id="KW-0963">Cytoplasm</keyword>
<evidence type="ECO:0000259" key="11">
    <source>
        <dbReference type="Pfam" id="PF08244"/>
    </source>
</evidence>
<name>A0A6M1PLX4_9BACL</name>